<reference evidence="2" key="2">
    <citation type="journal article" date="2022" name="Hortic Res">
        <title>The genome of Dioscorea zingiberensis sheds light on the biosynthesis, origin and evolution of the medicinally important diosgenin saponins.</title>
        <authorList>
            <person name="Li Y."/>
            <person name="Tan C."/>
            <person name="Li Z."/>
            <person name="Guo J."/>
            <person name="Li S."/>
            <person name="Chen X."/>
            <person name="Wang C."/>
            <person name="Dai X."/>
            <person name="Yang H."/>
            <person name="Song W."/>
            <person name="Hou L."/>
            <person name="Xu J."/>
            <person name="Tong Z."/>
            <person name="Xu A."/>
            <person name="Yuan X."/>
            <person name="Wang W."/>
            <person name="Yang Q."/>
            <person name="Chen L."/>
            <person name="Sun Z."/>
            <person name="Wang K."/>
            <person name="Pan B."/>
            <person name="Chen J."/>
            <person name="Bao Y."/>
            <person name="Liu F."/>
            <person name="Qi X."/>
            <person name="Gang D.R."/>
            <person name="Wen J."/>
            <person name="Li J."/>
        </authorList>
    </citation>
    <scope>NUCLEOTIDE SEQUENCE</scope>
    <source>
        <strain evidence="2">Dzin_1.0</strain>
    </source>
</reference>
<dbReference type="Proteomes" id="UP001085076">
    <property type="component" value="Miscellaneous, Linkage group lg03"/>
</dbReference>
<dbReference type="EMBL" id="JAGGNH010000003">
    <property type="protein sequence ID" value="KAJ0977643.1"/>
    <property type="molecule type" value="Genomic_DNA"/>
</dbReference>
<gene>
    <name evidence="2" type="ORF">J5N97_013117</name>
</gene>
<evidence type="ECO:0000256" key="1">
    <source>
        <dbReference type="SAM" id="MobiDB-lite"/>
    </source>
</evidence>
<comment type="caution">
    <text evidence="2">The sequence shown here is derived from an EMBL/GenBank/DDBJ whole genome shotgun (WGS) entry which is preliminary data.</text>
</comment>
<feature type="compositionally biased region" description="Basic and acidic residues" evidence="1">
    <location>
        <begin position="20"/>
        <end position="34"/>
    </location>
</feature>
<reference evidence="2" key="1">
    <citation type="submission" date="2021-03" db="EMBL/GenBank/DDBJ databases">
        <authorList>
            <person name="Li Z."/>
            <person name="Yang C."/>
        </authorList>
    </citation>
    <scope>NUCLEOTIDE SEQUENCE</scope>
    <source>
        <strain evidence="2">Dzin_1.0</strain>
        <tissue evidence="2">Leaf</tissue>
    </source>
</reference>
<evidence type="ECO:0000313" key="3">
    <source>
        <dbReference type="Proteomes" id="UP001085076"/>
    </source>
</evidence>
<feature type="region of interest" description="Disordered" evidence="1">
    <location>
        <begin position="64"/>
        <end position="94"/>
    </location>
</feature>
<dbReference type="OrthoDB" id="1001709at2759"/>
<feature type="compositionally biased region" description="Basic and acidic residues" evidence="1">
    <location>
        <begin position="1"/>
        <end position="12"/>
    </location>
</feature>
<dbReference type="AlphaFoldDB" id="A0A9D5HIG7"/>
<evidence type="ECO:0000313" key="2">
    <source>
        <dbReference type="EMBL" id="KAJ0977643.1"/>
    </source>
</evidence>
<name>A0A9D5HIG7_9LILI</name>
<feature type="region of interest" description="Disordered" evidence="1">
    <location>
        <begin position="111"/>
        <end position="148"/>
    </location>
</feature>
<feature type="region of interest" description="Disordered" evidence="1">
    <location>
        <begin position="1"/>
        <end position="48"/>
    </location>
</feature>
<proteinExistence type="predicted"/>
<keyword evidence="3" id="KW-1185">Reference proteome</keyword>
<organism evidence="2 3">
    <name type="scientific">Dioscorea zingiberensis</name>
    <dbReference type="NCBI Taxonomy" id="325984"/>
    <lineage>
        <taxon>Eukaryota</taxon>
        <taxon>Viridiplantae</taxon>
        <taxon>Streptophyta</taxon>
        <taxon>Embryophyta</taxon>
        <taxon>Tracheophyta</taxon>
        <taxon>Spermatophyta</taxon>
        <taxon>Magnoliopsida</taxon>
        <taxon>Liliopsida</taxon>
        <taxon>Dioscoreales</taxon>
        <taxon>Dioscoreaceae</taxon>
        <taxon>Dioscorea</taxon>
    </lineage>
</organism>
<protein>
    <submittedName>
        <fullName evidence="2">Uncharacterized protein</fullName>
    </submittedName>
</protein>
<accession>A0A9D5HIG7</accession>
<sequence length="148" mass="16084">MDAKRRDEEARRLRAAGGKAHGDGGKKTRRDRPARAIPAPDANAELQANLDRRRLISHANAKCKSEKFPPPHQDGALGFPVGSSLHMDPPGYDIPDTSSFSTIFPSQKGAPISTWSGPLVDPAAVGHPRRKKHSAKEIQKGKTNIQVR</sequence>